<dbReference type="EMBL" id="GBXM01053775">
    <property type="protein sequence ID" value="JAH54802.1"/>
    <property type="molecule type" value="Transcribed_RNA"/>
</dbReference>
<evidence type="ECO:0000313" key="1">
    <source>
        <dbReference type="EMBL" id="JAH54802.1"/>
    </source>
</evidence>
<protein>
    <submittedName>
        <fullName evidence="1">Uncharacterized protein</fullName>
    </submittedName>
</protein>
<reference evidence="1" key="2">
    <citation type="journal article" date="2015" name="Fish Shellfish Immunol.">
        <title>Early steps in the European eel (Anguilla anguilla)-Vibrio vulnificus interaction in the gills: Role of the RtxA13 toxin.</title>
        <authorList>
            <person name="Callol A."/>
            <person name="Pajuelo D."/>
            <person name="Ebbesson L."/>
            <person name="Teles M."/>
            <person name="MacKenzie S."/>
            <person name="Amaro C."/>
        </authorList>
    </citation>
    <scope>NUCLEOTIDE SEQUENCE</scope>
</reference>
<sequence>MAPQRIVCIQFHLRHTSEGSSKENGRYMSKRTKYASHDLSSCSCMYPCNSYFYINTHFIPSHKISLV</sequence>
<accession>A0A0E9TMY7</accession>
<organism evidence="1">
    <name type="scientific">Anguilla anguilla</name>
    <name type="common">European freshwater eel</name>
    <name type="synonym">Muraena anguilla</name>
    <dbReference type="NCBI Taxonomy" id="7936"/>
    <lineage>
        <taxon>Eukaryota</taxon>
        <taxon>Metazoa</taxon>
        <taxon>Chordata</taxon>
        <taxon>Craniata</taxon>
        <taxon>Vertebrata</taxon>
        <taxon>Euteleostomi</taxon>
        <taxon>Actinopterygii</taxon>
        <taxon>Neopterygii</taxon>
        <taxon>Teleostei</taxon>
        <taxon>Anguilliformes</taxon>
        <taxon>Anguillidae</taxon>
        <taxon>Anguilla</taxon>
    </lineage>
</organism>
<dbReference type="AlphaFoldDB" id="A0A0E9TMY7"/>
<reference evidence="1" key="1">
    <citation type="submission" date="2014-11" db="EMBL/GenBank/DDBJ databases">
        <authorList>
            <person name="Amaro Gonzalez C."/>
        </authorList>
    </citation>
    <scope>NUCLEOTIDE SEQUENCE</scope>
</reference>
<name>A0A0E9TMY7_ANGAN</name>
<proteinExistence type="predicted"/>